<gene>
    <name evidence="1" type="ORF">E2562_017669</name>
</gene>
<reference evidence="1 2" key="1">
    <citation type="submission" date="2019-11" db="EMBL/GenBank/DDBJ databases">
        <title>Whole genome sequence of Oryza granulata.</title>
        <authorList>
            <person name="Li W."/>
        </authorList>
    </citation>
    <scope>NUCLEOTIDE SEQUENCE [LARGE SCALE GENOMIC DNA]</scope>
    <source>
        <strain evidence="2">cv. Menghai</strain>
        <tissue evidence="1">Leaf</tissue>
    </source>
</reference>
<dbReference type="AlphaFoldDB" id="A0A6G1BWH2"/>
<organism evidence="1 2">
    <name type="scientific">Oryza meyeriana var. granulata</name>
    <dbReference type="NCBI Taxonomy" id="110450"/>
    <lineage>
        <taxon>Eukaryota</taxon>
        <taxon>Viridiplantae</taxon>
        <taxon>Streptophyta</taxon>
        <taxon>Embryophyta</taxon>
        <taxon>Tracheophyta</taxon>
        <taxon>Spermatophyta</taxon>
        <taxon>Magnoliopsida</taxon>
        <taxon>Liliopsida</taxon>
        <taxon>Poales</taxon>
        <taxon>Poaceae</taxon>
        <taxon>BOP clade</taxon>
        <taxon>Oryzoideae</taxon>
        <taxon>Oryzeae</taxon>
        <taxon>Oryzinae</taxon>
        <taxon>Oryza</taxon>
        <taxon>Oryza meyeriana</taxon>
    </lineage>
</organism>
<evidence type="ECO:0000313" key="1">
    <source>
        <dbReference type="EMBL" id="KAF0892695.1"/>
    </source>
</evidence>
<dbReference type="SUPFAM" id="SSF81383">
    <property type="entry name" value="F-box domain"/>
    <property type="match status" value="1"/>
</dbReference>
<dbReference type="PANTHER" id="PTHR35545">
    <property type="entry name" value="F-BOX DOMAIN-CONTAINING PROTEIN"/>
    <property type="match status" value="1"/>
</dbReference>
<comment type="caution">
    <text evidence="1">The sequence shown here is derived from an EMBL/GenBank/DDBJ whole genome shotgun (WGS) entry which is preliminary data.</text>
</comment>
<evidence type="ECO:0008006" key="3">
    <source>
        <dbReference type="Google" id="ProtNLM"/>
    </source>
</evidence>
<name>A0A6G1BWH2_9ORYZ</name>
<keyword evidence="2" id="KW-1185">Reference proteome</keyword>
<proteinExistence type="predicted"/>
<protein>
    <recommendedName>
        <fullName evidence="3">F-box domain-containing protein</fullName>
    </recommendedName>
</protein>
<dbReference type="PANTHER" id="PTHR35545:SF26">
    <property type="entry name" value="F-BOX DOMAIN-CONTAINING PROTEIN"/>
    <property type="match status" value="1"/>
</dbReference>
<evidence type="ECO:0000313" key="2">
    <source>
        <dbReference type="Proteomes" id="UP000479710"/>
    </source>
</evidence>
<dbReference type="InterPro" id="IPR036047">
    <property type="entry name" value="F-box-like_dom_sf"/>
</dbReference>
<accession>A0A6G1BWH2</accession>
<dbReference type="EMBL" id="SPHZ02000011">
    <property type="protein sequence ID" value="KAF0892695.1"/>
    <property type="molecule type" value="Genomic_DNA"/>
</dbReference>
<dbReference type="OrthoDB" id="694540at2759"/>
<sequence>MRRRATGGGGGGGEDDLSVLPDELPLIILGRLDTRTTLGAAALSQHLDRLVCELPALEFSISDVLPPHYHDCVCRRYDAVHGSADA</sequence>
<dbReference type="Proteomes" id="UP000479710">
    <property type="component" value="Unassembled WGS sequence"/>
</dbReference>